<gene>
    <name evidence="1" type="ORF">PSON_ATCC_30995.1.T1580048</name>
</gene>
<evidence type="ECO:0000313" key="1">
    <source>
        <dbReference type="EMBL" id="CAD8125325.1"/>
    </source>
</evidence>
<proteinExistence type="predicted"/>
<sequence length="83" mass="9931">MIKAIIWLQEELIDQKMDYKNQMIFGHYIDRNLAGIWKELIIENQQLIHRNQAACISDDKIFYIFGDQKFLESKSTNKLILQN</sequence>
<dbReference type="AlphaFoldDB" id="A0A8S1RF34"/>
<keyword evidence="2" id="KW-1185">Reference proteome</keyword>
<dbReference type="Proteomes" id="UP000692954">
    <property type="component" value="Unassembled WGS sequence"/>
</dbReference>
<dbReference type="OrthoDB" id="296906at2759"/>
<protein>
    <submittedName>
        <fullName evidence="1">Uncharacterized protein</fullName>
    </submittedName>
</protein>
<accession>A0A8S1RF34</accession>
<organism evidence="1 2">
    <name type="scientific">Paramecium sonneborni</name>
    <dbReference type="NCBI Taxonomy" id="65129"/>
    <lineage>
        <taxon>Eukaryota</taxon>
        <taxon>Sar</taxon>
        <taxon>Alveolata</taxon>
        <taxon>Ciliophora</taxon>
        <taxon>Intramacronucleata</taxon>
        <taxon>Oligohymenophorea</taxon>
        <taxon>Peniculida</taxon>
        <taxon>Parameciidae</taxon>
        <taxon>Paramecium</taxon>
    </lineage>
</organism>
<dbReference type="EMBL" id="CAJJDN010000158">
    <property type="protein sequence ID" value="CAD8125325.1"/>
    <property type="molecule type" value="Genomic_DNA"/>
</dbReference>
<reference evidence="1" key="1">
    <citation type="submission" date="2021-01" db="EMBL/GenBank/DDBJ databases">
        <authorList>
            <consortium name="Genoscope - CEA"/>
            <person name="William W."/>
        </authorList>
    </citation>
    <scope>NUCLEOTIDE SEQUENCE</scope>
</reference>
<comment type="caution">
    <text evidence="1">The sequence shown here is derived from an EMBL/GenBank/DDBJ whole genome shotgun (WGS) entry which is preliminary data.</text>
</comment>
<name>A0A8S1RF34_9CILI</name>
<evidence type="ECO:0000313" key="2">
    <source>
        <dbReference type="Proteomes" id="UP000692954"/>
    </source>
</evidence>